<dbReference type="STRING" id="54.SAMN02745121_04609"/>
<dbReference type="Proteomes" id="UP000199400">
    <property type="component" value="Unassembled WGS sequence"/>
</dbReference>
<feature type="domain" description="VOC" evidence="1">
    <location>
        <begin position="11"/>
        <end position="126"/>
    </location>
</feature>
<feature type="domain" description="VOC" evidence="1">
    <location>
        <begin position="140"/>
        <end position="255"/>
    </location>
</feature>
<dbReference type="RefSeq" id="WP_170135475.1">
    <property type="nucleotide sequence ID" value="NZ_FOMX01000015.1"/>
</dbReference>
<gene>
    <name evidence="2" type="ORF">SAMN02745121_04609</name>
</gene>
<dbReference type="PROSITE" id="PS51819">
    <property type="entry name" value="VOC"/>
    <property type="match status" value="2"/>
</dbReference>
<dbReference type="EMBL" id="FOMX01000015">
    <property type="protein sequence ID" value="SFE53978.1"/>
    <property type="molecule type" value="Genomic_DNA"/>
</dbReference>
<proteinExistence type="predicted"/>
<dbReference type="AlphaFoldDB" id="A0A1I2BDK5"/>
<dbReference type="SUPFAM" id="SSF54593">
    <property type="entry name" value="Glyoxalase/Bleomycin resistance protein/Dihydroxybiphenyl dioxygenase"/>
    <property type="match status" value="2"/>
</dbReference>
<dbReference type="PANTHER" id="PTHR33993:SF10">
    <property type="entry name" value="CONSERVED PROTEIN"/>
    <property type="match status" value="1"/>
</dbReference>
<keyword evidence="3" id="KW-1185">Reference proteome</keyword>
<dbReference type="CDD" id="cd07247">
    <property type="entry name" value="SgaA_N_like"/>
    <property type="match status" value="2"/>
</dbReference>
<reference evidence="3" key="1">
    <citation type="submission" date="2016-10" db="EMBL/GenBank/DDBJ databases">
        <authorList>
            <person name="Varghese N."/>
            <person name="Submissions S."/>
        </authorList>
    </citation>
    <scope>NUCLEOTIDE SEQUENCE [LARGE SCALE GENOMIC DNA]</scope>
    <source>
        <strain evidence="3">ATCC 25963</strain>
    </source>
</reference>
<evidence type="ECO:0000259" key="1">
    <source>
        <dbReference type="PROSITE" id="PS51819"/>
    </source>
</evidence>
<name>A0A1I2BDK5_9BACT</name>
<dbReference type="InterPro" id="IPR029068">
    <property type="entry name" value="Glyas_Bleomycin-R_OHBP_Dase"/>
</dbReference>
<accession>A0A1I2BDK5</accession>
<dbReference type="Pfam" id="PF00903">
    <property type="entry name" value="Glyoxalase"/>
    <property type="match status" value="2"/>
</dbReference>
<protein>
    <recommendedName>
        <fullName evidence="1">VOC domain-containing protein</fullName>
    </recommendedName>
</protein>
<evidence type="ECO:0000313" key="2">
    <source>
        <dbReference type="EMBL" id="SFE53978.1"/>
    </source>
</evidence>
<organism evidence="2 3">
    <name type="scientific">Nannocystis exedens</name>
    <dbReference type="NCBI Taxonomy" id="54"/>
    <lineage>
        <taxon>Bacteria</taxon>
        <taxon>Pseudomonadati</taxon>
        <taxon>Myxococcota</taxon>
        <taxon>Polyangia</taxon>
        <taxon>Nannocystales</taxon>
        <taxon>Nannocystaceae</taxon>
        <taxon>Nannocystis</taxon>
    </lineage>
</organism>
<dbReference type="PANTHER" id="PTHR33993">
    <property type="entry name" value="GLYOXALASE-RELATED"/>
    <property type="match status" value="1"/>
</dbReference>
<dbReference type="Gene3D" id="3.10.180.10">
    <property type="entry name" value="2,3-Dihydroxybiphenyl 1,2-Dioxygenase, domain 1"/>
    <property type="match status" value="2"/>
</dbReference>
<dbReference type="InterPro" id="IPR052164">
    <property type="entry name" value="Anthracycline_SecMetBiosynth"/>
</dbReference>
<sequence length="261" mass="28189">MTLRTGYPDGAPCWADLNTPDLDGARRFYSGVFGWTFDEPVAEFGHYTTARLGGRSVVGMAPKMPDQQDLPSAWSVYLKTSDVDATVRRLEDAGGKVMVPPMEIPGQGRMAFGFDASGAAFGLWEPAAHTGAQAFDEPGAMCWHEVNTRGSGKTDAFYRSLFPYEQQQIGDGEKFDYVVYHLGGAAVGGRMQMTAEWGDIPAHWMTYFRVEDAEAGAARVREHGGKVMHGPFDSPHGRIAVVSDPYGAIFSIIGPAPAAAS</sequence>
<dbReference type="InterPro" id="IPR004360">
    <property type="entry name" value="Glyas_Fos-R_dOase_dom"/>
</dbReference>
<evidence type="ECO:0000313" key="3">
    <source>
        <dbReference type="Proteomes" id="UP000199400"/>
    </source>
</evidence>
<dbReference type="InterPro" id="IPR037523">
    <property type="entry name" value="VOC_core"/>
</dbReference>